<dbReference type="InParanoid" id="M1D8S1"/>
<proteinExistence type="predicted"/>
<accession>M1D8S1</accession>
<reference evidence="2" key="1">
    <citation type="journal article" date="2011" name="Nature">
        <title>Genome sequence and analysis of the tuber crop potato.</title>
        <authorList>
            <consortium name="The Potato Genome Sequencing Consortium"/>
        </authorList>
    </citation>
    <scope>NUCLEOTIDE SEQUENCE [LARGE SCALE GENOMIC DNA]</scope>
    <source>
        <strain evidence="2">cv. DM1-3 516 R44</strain>
    </source>
</reference>
<dbReference type="Proteomes" id="UP000011115">
    <property type="component" value="Unassembled WGS sequence"/>
</dbReference>
<evidence type="ECO:0000313" key="1">
    <source>
        <dbReference type="EnsemblPlants" id="PGSC0003DMT400085106"/>
    </source>
</evidence>
<dbReference type="EnsemblPlants" id="PGSC0003DMT400085106">
    <property type="protein sequence ID" value="PGSC0003DMT400085106"/>
    <property type="gene ID" value="PGSC0003DMG400034677"/>
</dbReference>
<organism evidence="1 2">
    <name type="scientific">Solanum tuberosum</name>
    <name type="common">Potato</name>
    <dbReference type="NCBI Taxonomy" id="4113"/>
    <lineage>
        <taxon>Eukaryota</taxon>
        <taxon>Viridiplantae</taxon>
        <taxon>Streptophyta</taxon>
        <taxon>Embryophyta</taxon>
        <taxon>Tracheophyta</taxon>
        <taxon>Spermatophyta</taxon>
        <taxon>Magnoliopsida</taxon>
        <taxon>eudicotyledons</taxon>
        <taxon>Gunneridae</taxon>
        <taxon>Pentapetalae</taxon>
        <taxon>asterids</taxon>
        <taxon>lamiids</taxon>
        <taxon>Solanales</taxon>
        <taxon>Solanaceae</taxon>
        <taxon>Solanoideae</taxon>
        <taxon>Solaneae</taxon>
        <taxon>Solanum</taxon>
    </lineage>
</organism>
<evidence type="ECO:0000313" key="2">
    <source>
        <dbReference type="Proteomes" id="UP000011115"/>
    </source>
</evidence>
<name>M1D8S1_SOLTU</name>
<dbReference type="Gramene" id="PGSC0003DMT400085106">
    <property type="protein sequence ID" value="PGSC0003DMT400085106"/>
    <property type="gene ID" value="PGSC0003DMG400034677"/>
</dbReference>
<reference evidence="1" key="2">
    <citation type="submission" date="2015-06" db="UniProtKB">
        <authorList>
            <consortium name="EnsemblPlants"/>
        </authorList>
    </citation>
    <scope>IDENTIFICATION</scope>
    <source>
        <strain evidence="1">DM1-3 516 R44</strain>
    </source>
</reference>
<dbReference type="PaxDb" id="4113-PGSC0003DMT400085106"/>
<protein>
    <submittedName>
        <fullName evidence="1">Uncharacterized protein</fullName>
    </submittedName>
</protein>
<sequence length="141" mass="15732">MNPLTDHRRDHDPSGGSWFLASVYWFWNSQLWSTSRTVCRTTDYEGHRGSLLGLGGLLAQDDRPIHCPSSRPRPVMGYMVQRLSLGVSSSLLRAIPRLMWGSTACGEAPGPPKFSSSTLFLLFSLSLIFLRCYNVPTNLVT</sequence>
<dbReference type="AlphaFoldDB" id="M1D8S1"/>
<dbReference type="HOGENOM" id="CLU_1899936_0_0_1"/>
<keyword evidence="2" id="KW-1185">Reference proteome</keyword>